<accession>A0A410WYP6</accession>
<keyword evidence="1 5" id="KW-0808">Transferase</keyword>
<name>A0A410WYP6_9BACL</name>
<evidence type="ECO:0000259" key="3">
    <source>
        <dbReference type="PROSITE" id="PS51186"/>
    </source>
</evidence>
<dbReference type="KEGG" id="pchi:PC41400_18685"/>
<dbReference type="EMBL" id="CP026520">
    <property type="protein sequence ID" value="QAV19579.1"/>
    <property type="molecule type" value="Genomic_DNA"/>
</dbReference>
<keyword evidence="7" id="KW-1185">Reference proteome</keyword>
<feature type="domain" description="N-acetyltransferase" evidence="3">
    <location>
        <begin position="28"/>
        <end position="184"/>
    </location>
</feature>
<dbReference type="PANTHER" id="PTHR43877">
    <property type="entry name" value="AMINOALKYLPHOSPHONATE N-ACETYLTRANSFERASE-RELATED-RELATED"/>
    <property type="match status" value="1"/>
</dbReference>
<dbReference type="Proteomes" id="UP000288943">
    <property type="component" value="Chromosome"/>
</dbReference>
<gene>
    <name evidence="4" type="ORF">M5X16_12385</name>
    <name evidence="5" type="ORF">PC41400_18685</name>
</gene>
<dbReference type="GeneID" id="95376823"/>
<dbReference type="InterPro" id="IPR000182">
    <property type="entry name" value="GNAT_dom"/>
</dbReference>
<dbReference type="GO" id="GO:0016747">
    <property type="term" value="F:acyltransferase activity, transferring groups other than amino-acyl groups"/>
    <property type="evidence" value="ECO:0007669"/>
    <property type="project" value="InterPro"/>
</dbReference>
<evidence type="ECO:0000313" key="5">
    <source>
        <dbReference type="EMBL" id="QAV19579.1"/>
    </source>
</evidence>
<proteinExistence type="predicted"/>
<evidence type="ECO:0000313" key="4">
    <source>
        <dbReference type="EMBL" id="MCY9596571.1"/>
    </source>
</evidence>
<dbReference type="InterPro" id="IPR008125">
    <property type="entry name" value="Streptothricin_AcTrfase"/>
</dbReference>
<evidence type="ECO:0000313" key="6">
    <source>
        <dbReference type="Proteomes" id="UP000288943"/>
    </source>
</evidence>
<keyword evidence="2" id="KW-0012">Acyltransferase</keyword>
<dbReference type="EMBL" id="JAMDMJ010000013">
    <property type="protein sequence ID" value="MCY9596571.1"/>
    <property type="molecule type" value="Genomic_DNA"/>
</dbReference>
<dbReference type="Proteomes" id="UP001527202">
    <property type="component" value="Unassembled WGS sequence"/>
</dbReference>
<dbReference type="AlphaFoldDB" id="A0A410WYP6"/>
<evidence type="ECO:0000313" key="7">
    <source>
        <dbReference type="Proteomes" id="UP001527202"/>
    </source>
</evidence>
<evidence type="ECO:0000256" key="2">
    <source>
        <dbReference type="ARBA" id="ARBA00023315"/>
    </source>
</evidence>
<dbReference type="OrthoDB" id="9800193at2"/>
<dbReference type="PRINTS" id="PR01754">
    <property type="entry name" value="SACTRNSFRASE"/>
</dbReference>
<dbReference type="PANTHER" id="PTHR43877:SF2">
    <property type="entry name" value="AMINOALKYLPHOSPHONATE N-ACETYLTRANSFERASE-RELATED"/>
    <property type="match status" value="1"/>
</dbReference>
<dbReference type="RefSeq" id="WP_042226806.1">
    <property type="nucleotide sequence ID" value="NZ_CP026520.1"/>
</dbReference>
<sequence>MDIRIREWTADDEFEGTEVDGSFIVDSVLVLTLEDGRIGYAVEEVPRYTKRYEDEPDGETEDTGYAGYIGNPDQVMYLACIGDKFAGQIQLRKNWNGYAYVEDIKVDAAYRRYGVGRRLIDQAKNWAKAGGMPGIMLETQNNNVRACKFYESCGFVLGGFDACLYKGLDKQNNEIALYWYLMLD</sequence>
<dbReference type="InterPro" id="IPR016181">
    <property type="entry name" value="Acyl_CoA_acyltransferase"/>
</dbReference>
<reference evidence="4 7" key="2">
    <citation type="submission" date="2022-05" db="EMBL/GenBank/DDBJ databases">
        <title>Genome Sequencing of Bee-Associated Microbes.</title>
        <authorList>
            <person name="Dunlap C."/>
        </authorList>
    </citation>
    <scope>NUCLEOTIDE SEQUENCE [LARGE SCALE GENOMIC DNA]</scope>
    <source>
        <strain evidence="4 7">NRRL B-23120</strain>
    </source>
</reference>
<organism evidence="5 6">
    <name type="scientific">Paenibacillus chitinolyticus</name>
    <dbReference type="NCBI Taxonomy" id="79263"/>
    <lineage>
        <taxon>Bacteria</taxon>
        <taxon>Bacillati</taxon>
        <taxon>Bacillota</taxon>
        <taxon>Bacilli</taxon>
        <taxon>Bacillales</taxon>
        <taxon>Paenibacillaceae</taxon>
        <taxon>Paenibacillus</taxon>
    </lineage>
</organism>
<dbReference type="SUPFAM" id="SSF55729">
    <property type="entry name" value="Acyl-CoA N-acyltransferases (Nat)"/>
    <property type="match status" value="1"/>
</dbReference>
<dbReference type="Pfam" id="PF00583">
    <property type="entry name" value="Acetyltransf_1"/>
    <property type="match status" value="1"/>
</dbReference>
<reference evidence="5 6" key="1">
    <citation type="submission" date="2018-01" db="EMBL/GenBank/DDBJ databases">
        <title>The whole genome sequencing and assembly of Paenibacillus chitinolyticus KCCM 41400 strain.</title>
        <authorList>
            <person name="Kim J.-Y."/>
            <person name="Park M.-K."/>
            <person name="Lee Y.-J."/>
            <person name="Yi H."/>
            <person name="Bahn Y.-S."/>
            <person name="Kim J.F."/>
            <person name="Lee D.-W."/>
        </authorList>
    </citation>
    <scope>NUCLEOTIDE SEQUENCE [LARGE SCALE GENOMIC DNA]</scope>
    <source>
        <strain evidence="5 6">KCCM 41400</strain>
    </source>
</reference>
<protein>
    <submittedName>
        <fullName evidence="4 5">N-acetyltransferase</fullName>
    </submittedName>
</protein>
<dbReference type="InterPro" id="IPR050832">
    <property type="entry name" value="Bact_Acetyltransf"/>
</dbReference>
<evidence type="ECO:0000256" key="1">
    <source>
        <dbReference type="ARBA" id="ARBA00022679"/>
    </source>
</evidence>
<dbReference type="CDD" id="cd04301">
    <property type="entry name" value="NAT_SF"/>
    <property type="match status" value="1"/>
</dbReference>
<dbReference type="Gene3D" id="3.40.630.30">
    <property type="match status" value="1"/>
</dbReference>
<dbReference type="PROSITE" id="PS51186">
    <property type="entry name" value="GNAT"/>
    <property type="match status" value="1"/>
</dbReference>